<gene>
    <name evidence="2" type="ordered locus">XBJ1_3849</name>
</gene>
<reference evidence="2" key="1">
    <citation type="journal article" date="2011" name="PLoS ONE">
        <title>The entomopathogenic bacterial endosymbionts xenorhabdus and photorhabdus: convergent lifestyles from divergent genomes.</title>
        <authorList>
            <person name="Chaston J.M."/>
            <person name="Suen G."/>
            <person name="Tucker S.L."/>
            <person name="Andersen A.W."/>
            <person name="Bhasin A."/>
            <person name="Bode E."/>
            <person name="Bode H.B."/>
            <person name="Brachmann A.O."/>
            <person name="Cowles C.E."/>
            <person name="Cowles K.N."/>
            <person name="Darby C."/>
            <person name="de Leon L."/>
            <person name="Drace K."/>
            <person name="Du Z."/>
            <person name="Givaudan A."/>
            <person name="Herbert Tran E.E."/>
            <person name="Jewell K.A."/>
            <person name="Knack J.J."/>
            <person name="Krasomil-Osterfeld K.C."/>
            <person name="Kukor R."/>
            <person name="Lanois A."/>
            <person name="Latreille P."/>
            <person name="Leimgruber N.K."/>
            <person name="Lipke C.M."/>
            <person name="Liu R."/>
            <person name="Lu X."/>
            <person name="Martens E.C."/>
            <person name="Marri P.R."/>
            <person name="Medigue C."/>
            <person name="Menard M.L."/>
            <person name="Miller N.M."/>
            <person name="Morales-Soto N."/>
            <person name="Norton S."/>
            <person name="Ogier J.C."/>
            <person name="Orchard S.S."/>
            <person name="Park D."/>
            <person name="Park Y."/>
            <person name="Qurollo B.A."/>
            <person name="Sugar D.R."/>
            <person name="Richards G.R."/>
            <person name="Rouy Z."/>
            <person name="Slominski B."/>
            <person name="Slominski K."/>
            <person name="Snyder H."/>
            <person name="Tjaden B.C."/>
            <person name="van der Hoeven R."/>
            <person name="Welch R.D."/>
            <person name="Wheeler C."/>
            <person name="Xiang B."/>
            <person name="Barbazuk B."/>
            <person name="Gaudriault S."/>
            <person name="Goodner B."/>
            <person name="Slater S.C."/>
            <person name="Forst S."/>
            <person name="Goldman B.S."/>
            <person name="Goodrich-Blair H."/>
        </authorList>
    </citation>
    <scope>NUCLEOTIDE SEQUENCE [LARGE SCALE GENOMIC DNA]</scope>
    <source>
        <strain evidence="2">SS-2004</strain>
    </source>
</reference>
<dbReference type="EMBL" id="FN667741">
    <property type="protein sequence ID" value="CBJ82967.1"/>
    <property type="molecule type" value="Genomic_DNA"/>
</dbReference>
<organism evidence="2 3">
    <name type="scientific">Xenorhabdus bovienii (strain SS-2004)</name>
    <name type="common">Xenorhabdus nematophila subsp. bovienii</name>
    <dbReference type="NCBI Taxonomy" id="406818"/>
    <lineage>
        <taxon>Bacteria</taxon>
        <taxon>Pseudomonadati</taxon>
        <taxon>Pseudomonadota</taxon>
        <taxon>Gammaproteobacteria</taxon>
        <taxon>Enterobacterales</taxon>
        <taxon>Morganellaceae</taxon>
        <taxon>Xenorhabdus</taxon>
    </lineage>
</organism>
<proteinExistence type="predicted"/>
<evidence type="ECO:0000256" key="1">
    <source>
        <dbReference type="SAM" id="Phobius"/>
    </source>
</evidence>
<dbReference type="KEGG" id="xbo:XBJ1_3849"/>
<feature type="transmembrane region" description="Helical" evidence="1">
    <location>
        <begin position="21"/>
        <end position="38"/>
    </location>
</feature>
<keyword evidence="1" id="KW-0472">Membrane</keyword>
<keyword evidence="1" id="KW-1133">Transmembrane helix</keyword>
<protein>
    <submittedName>
        <fullName evidence="2">Uncharacterized protein</fullName>
    </submittedName>
</protein>
<accession>D3V5N8</accession>
<sequence>MKENKNICVSKRIYLFQSLSMNSYYLINYYLIFVWISFN</sequence>
<evidence type="ECO:0000313" key="3">
    <source>
        <dbReference type="Proteomes" id="UP000002045"/>
    </source>
</evidence>
<keyword evidence="1" id="KW-0812">Transmembrane</keyword>
<dbReference type="Proteomes" id="UP000002045">
    <property type="component" value="Chromosome"/>
</dbReference>
<name>D3V5N8_XENBS</name>
<dbReference type="HOGENOM" id="CLU_3319373_0_0_6"/>
<dbReference type="AlphaFoldDB" id="D3V5N8"/>
<evidence type="ECO:0000313" key="2">
    <source>
        <dbReference type="EMBL" id="CBJ82967.1"/>
    </source>
</evidence>